<keyword evidence="2" id="KW-1185">Reference proteome</keyword>
<evidence type="ECO:0000313" key="1">
    <source>
        <dbReference type="EMBL" id="KAI9402987.1"/>
    </source>
</evidence>
<organism evidence="1 2">
    <name type="scientific">Populus trichocarpa</name>
    <name type="common">Western balsam poplar</name>
    <name type="synonym">Populus balsamifera subsp. trichocarpa</name>
    <dbReference type="NCBI Taxonomy" id="3694"/>
    <lineage>
        <taxon>Eukaryota</taxon>
        <taxon>Viridiplantae</taxon>
        <taxon>Streptophyta</taxon>
        <taxon>Embryophyta</taxon>
        <taxon>Tracheophyta</taxon>
        <taxon>Spermatophyta</taxon>
        <taxon>Magnoliopsida</taxon>
        <taxon>eudicotyledons</taxon>
        <taxon>Gunneridae</taxon>
        <taxon>Pentapetalae</taxon>
        <taxon>rosids</taxon>
        <taxon>fabids</taxon>
        <taxon>Malpighiales</taxon>
        <taxon>Salicaceae</taxon>
        <taxon>Saliceae</taxon>
        <taxon>Populus</taxon>
    </lineage>
</organism>
<gene>
    <name evidence="1" type="ORF">POPTR_001G354300v4</name>
</gene>
<evidence type="ECO:0000313" key="2">
    <source>
        <dbReference type="Proteomes" id="UP000006729"/>
    </source>
</evidence>
<dbReference type="EMBL" id="CM009290">
    <property type="protein sequence ID" value="KAI9402987.1"/>
    <property type="molecule type" value="Genomic_DNA"/>
</dbReference>
<protein>
    <submittedName>
        <fullName evidence="1">Uncharacterized protein</fullName>
    </submittedName>
</protein>
<accession>A0ACC0TMX9</accession>
<dbReference type="Proteomes" id="UP000006729">
    <property type="component" value="Chromosome 1"/>
</dbReference>
<comment type="caution">
    <text evidence="1">The sequence shown here is derived from an EMBL/GenBank/DDBJ whole genome shotgun (WGS) entry which is preliminary data.</text>
</comment>
<reference evidence="1 2" key="1">
    <citation type="journal article" date="2006" name="Science">
        <title>The genome of black cottonwood, Populus trichocarpa (Torr. &amp; Gray).</title>
        <authorList>
            <person name="Tuskan G.A."/>
            <person name="Difazio S."/>
            <person name="Jansson S."/>
            <person name="Bohlmann J."/>
            <person name="Grigoriev I."/>
            <person name="Hellsten U."/>
            <person name="Putnam N."/>
            <person name="Ralph S."/>
            <person name="Rombauts S."/>
            <person name="Salamov A."/>
            <person name="Schein J."/>
            <person name="Sterck L."/>
            <person name="Aerts A."/>
            <person name="Bhalerao R.R."/>
            <person name="Bhalerao R.P."/>
            <person name="Blaudez D."/>
            <person name="Boerjan W."/>
            <person name="Brun A."/>
            <person name="Brunner A."/>
            <person name="Busov V."/>
            <person name="Campbell M."/>
            <person name="Carlson J."/>
            <person name="Chalot M."/>
            <person name="Chapman J."/>
            <person name="Chen G.L."/>
            <person name="Cooper D."/>
            <person name="Coutinho P.M."/>
            <person name="Couturier J."/>
            <person name="Covert S."/>
            <person name="Cronk Q."/>
            <person name="Cunningham R."/>
            <person name="Davis J."/>
            <person name="Degroeve S."/>
            <person name="Dejardin A."/>
            <person name="Depamphilis C."/>
            <person name="Detter J."/>
            <person name="Dirks B."/>
            <person name="Dubchak I."/>
            <person name="Duplessis S."/>
            <person name="Ehlting J."/>
            <person name="Ellis B."/>
            <person name="Gendler K."/>
            <person name="Goodstein D."/>
            <person name="Gribskov M."/>
            <person name="Grimwood J."/>
            <person name="Groover A."/>
            <person name="Gunter L."/>
            <person name="Hamberger B."/>
            <person name="Heinze B."/>
            <person name="Helariutta Y."/>
            <person name="Henrissat B."/>
            <person name="Holligan D."/>
            <person name="Holt R."/>
            <person name="Huang W."/>
            <person name="Islam-Faridi N."/>
            <person name="Jones S."/>
            <person name="Jones-Rhoades M."/>
            <person name="Jorgensen R."/>
            <person name="Joshi C."/>
            <person name="Kangasjarvi J."/>
            <person name="Karlsson J."/>
            <person name="Kelleher C."/>
            <person name="Kirkpatrick R."/>
            <person name="Kirst M."/>
            <person name="Kohler A."/>
            <person name="Kalluri U."/>
            <person name="Larimer F."/>
            <person name="Leebens-Mack J."/>
            <person name="Leple J.C."/>
            <person name="Locascio P."/>
            <person name="Lou Y."/>
            <person name="Lucas S."/>
            <person name="Martin F."/>
            <person name="Montanini B."/>
            <person name="Napoli C."/>
            <person name="Nelson D.R."/>
            <person name="Nelson C."/>
            <person name="Nieminen K."/>
            <person name="Nilsson O."/>
            <person name="Pereda V."/>
            <person name="Peter G."/>
            <person name="Philippe R."/>
            <person name="Pilate G."/>
            <person name="Poliakov A."/>
            <person name="Razumovskaya J."/>
            <person name="Richardson P."/>
            <person name="Rinaldi C."/>
            <person name="Ritland K."/>
            <person name="Rouze P."/>
            <person name="Ryaboy D."/>
            <person name="Schmutz J."/>
            <person name="Schrader J."/>
            <person name="Segerman B."/>
            <person name="Shin H."/>
            <person name="Siddiqui A."/>
            <person name="Sterky F."/>
            <person name="Terry A."/>
            <person name="Tsai C.J."/>
            <person name="Uberbacher E."/>
            <person name="Unneberg P."/>
            <person name="Vahala J."/>
            <person name="Wall K."/>
            <person name="Wessler S."/>
            <person name="Yang G."/>
            <person name="Yin T."/>
            <person name="Douglas C."/>
            <person name="Marra M."/>
            <person name="Sandberg G."/>
            <person name="Van de Peer Y."/>
            <person name="Rokhsar D."/>
        </authorList>
    </citation>
    <scope>NUCLEOTIDE SEQUENCE [LARGE SCALE GENOMIC DNA]</scope>
    <source>
        <strain evidence="2">cv. Nisqually</strain>
    </source>
</reference>
<sequence length="78" mass="8796">MGSFMKVNAHPYDCLRKNSHQLSQVTGCCKMEERKMEKKGGNWGLKLKLEYAIVLCFRNVAAATTALFFLGNARAKLK</sequence>
<name>A0ACC0TMX9_POPTR</name>
<proteinExistence type="predicted"/>